<evidence type="ECO:0000256" key="7">
    <source>
        <dbReference type="ARBA" id="ARBA00032692"/>
    </source>
</evidence>
<dbReference type="GeneTree" id="ENSGT00940000174821"/>
<comment type="similarity">
    <text evidence="3">Belongs to the LAMTOR5 family.</text>
</comment>
<dbReference type="GO" id="GO:1904263">
    <property type="term" value="P:positive regulation of TORC1 signaling"/>
    <property type="evidence" value="ECO:0007669"/>
    <property type="project" value="TreeGrafter"/>
</dbReference>
<evidence type="ECO:0000256" key="2">
    <source>
        <dbReference type="ARBA" id="ARBA00004496"/>
    </source>
</evidence>
<sequence length="108" mass="11464">IYSSPCLSPSAPLRPPAITRVLATLSSLPTLGEPDLTDEHAGAISILAQQAAKLASDPTGIPVVCLESDDRSRMIEKHDGITVALVKTQLPRMAGLWAWSIKIAGEKH</sequence>
<evidence type="ECO:0000256" key="3">
    <source>
        <dbReference type="ARBA" id="ARBA00007795"/>
    </source>
</evidence>
<name>A0A4X2L1U6_VOMUR</name>
<dbReference type="GO" id="GO:0005085">
    <property type="term" value="F:guanyl-nucleotide exchange factor activity"/>
    <property type="evidence" value="ECO:0007669"/>
    <property type="project" value="TreeGrafter"/>
</dbReference>
<dbReference type="AlphaFoldDB" id="A0A4X2L1U6"/>
<proteinExistence type="inferred from homology"/>
<dbReference type="GO" id="GO:0043066">
    <property type="term" value="P:negative regulation of apoptotic process"/>
    <property type="evidence" value="ECO:0007669"/>
    <property type="project" value="InterPro"/>
</dbReference>
<dbReference type="PANTHER" id="PTHR13342:SF2">
    <property type="entry name" value="RAGULATOR COMPLEX PROTEIN LAMTOR5"/>
    <property type="match status" value="1"/>
</dbReference>
<dbReference type="GO" id="GO:0005764">
    <property type="term" value="C:lysosome"/>
    <property type="evidence" value="ECO:0007669"/>
    <property type="project" value="UniProtKB-SubCell"/>
</dbReference>
<keyword evidence="5" id="KW-0963">Cytoplasm</keyword>
<reference evidence="8" key="3">
    <citation type="submission" date="2025-09" db="UniProtKB">
        <authorList>
            <consortium name="Ensembl"/>
        </authorList>
    </citation>
    <scope>IDENTIFICATION</scope>
</reference>
<dbReference type="Pfam" id="PF16672">
    <property type="entry name" value="LAMTOR5"/>
    <property type="match status" value="1"/>
</dbReference>
<dbReference type="Proteomes" id="UP000314987">
    <property type="component" value="Unassembled WGS sequence"/>
</dbReference>
<reference evidence="8" key="2">
    <citation type="submission" date="2025-08" db="UniProtKB">
        <authorList>
            <consortium name="Ensembl"/>
        </authorList>
    </citation>
    <scope>IDENTIFICATION</scope>
</reference>
<evidence type="ECO:0000256" key="4">
    <source>
        <dbReference type="ARBA" id="ARBA00016079"/>
    </source>
</evidence>
<dbReference type="GO" id="GO:0071230">
    <property type="term" value="P:cellular response to amino acid stimulus"/>
    <property type="evidence" value="ECO:0007669"/>
    <property type="project" value="TreeGrafter"/>
</dbReference>
<organism evidence="8 9">
    <name type="scientific">Vombatus ursinus</name>
    <name type="common">Common wombat</name>
    <dbReference type="NCBI Taxonomy" id="29139"/>
    <lineage>
        <taxon>Eukaryota</taxon>
        <taxon>Metazoa</taxon>
        <taxon>Chordata</taxon>
        <taxon>Craniata</taxon>
        <taxon>Vertebrata</taxon>
        <taxon>Euteleostomi</taxon>
        <taxon>Mammalia</taxon>
        <taxon>Metatheria</taxon>
        <taxon>Diprotodontia</taxon>
        <taxon>Vombatidae</taxon>
        <taxon>Vombatus</taxon>
    </lineage>
</organism>
<evidence type="ECO:0000256" key="6">
    <source>
        <dbReference type="ARBA" id="ARBA00023228"/>
    </source>
</evidence>
<dbReference type="InterPro" id="IPR024135">
    <property type="entry name" value="LAMTOR5"/>
</dbReference>
<dbReference type="GO" id="GO:0071986">
    <property type="term" value="C:Ragulator complex"/>
    <property type="evidence" value="ECO:0007669"/>
    <property type="project" value="InterPro"/>
</dbReference>
<evidence type="ECO:0000256" key="1">
    <source>
        <dbReference type="ARBA" id="ARBA00004371"/>
    </source>
</evidence>
<dbReference type="STRING" id="29139.ENSVURP00010017938"/>
<evidence type="ECO:0000313" key="8">
    <source>
        <dbReference type="Ensembl" id="ENSVURP00010017938.1"/>
    </source>
</evidence>
<dbReference type="PANTHER" id="PTHR13342">
    <property type="entry name" value="RAGULATOR COMPLEX PROTEIN LAMTOR5"/>
    <property type="match status" value="1"/>
</dbReference>
<evidence type="ECO:0000313" key="9">
    <source>
        <dbReference type="Proteomes" id="UP000314987"/>
    </source>
</evidence>
<evidence type="ECO:0000256" key="5">
    <source>
        <dbReference type="ARBA" id="ARBA00022490"/>
    </source>
</evidence>
<dbReference type="Ensembl" id="ENSVURT00010020372.1">
    <property type="protein sequence ID" value="ENSVURP00010017938.1"/>
    <property type="gene ID" value="ENSVURG00010013693.1"/>
</dbReference>
<keyword evidence="9" id="KW-1185">Reference proteome</keyword>
<dbReference type="PRINTS" id="PR02092">
    <property type="entry name" value="HEPBVIRUSXIP"/>
</dbReference>
<accession>A0A4X2L1U6</accession>
<reference evidence="9" key="1">
    <citation type="submission" date="2018-12" db="EMBL/GenBank/DDBJ databases">
        <authorList>
            <person name="Yazar S."/>
        </authorList>
    </citation>
    <scope>NUCLEOTIDE SEQUENCE [LARGE SCALE GENOMIC DNA]</scope>
</reference>
<dbReference type="Gene3D" id="3.30.450.30">
    <property type="entry name" value="Dynein light chain 2a, cytoplasmic"/>
    <property type="match status" value="1"/>
</dbReference>
<comment type="subcellular location">
    <subcellularLocation>
        <location evidence="2">Cytoplasm</location>
    </subcellularLocation>
    <subcellularLocation>
        <location evidence="1">Lysosome</location>
    </subcellularLocation>
</comment>
<keyword evidence="6" id="KW-0458">Lysosome</keyword>
<protein>
    <recommendedName>
        <fullName evidence="4">Ragulator complex protein LAMTOR5</fullName>
    </recommendedName>
    <alternativeName>
        <fullName evidence="7">Late endosomal/lysosomal adaptor and MAPK and MTOR activator 5</fullName>
    </alternativeName>
</protein>